<dbReference type="SUPFAM" id="SSF102215">
    <property type="entry name" value="Creatininase"/>
    <property type="match status" value="1"/>
</dbReference>
<evidence type="ECO:0000256" key="2">
    <source>
        <dbReference type="ARBA" id="ARBA00022723"/>
    </source>
</evidence>
<accession>A0A5N7MH51</accession>
<comment type="similarity">
    <text evidence="5">Belongs to the creatininase superfamily.</text>
</comment>
<keyword evidence="3" id="KW-0378">Hydrolase</keyword>
<evidence type="ECO:0000256" key="4">
    <source>
        <dbReference type="ARBA" id="ARBA00022833"/>
    </source>
</evidence>
<dbReference type="OrthoDB" id="9801445at2"/>
<evidence type="ECO:0000256" key="3">
    <source>
        <dbReference type="ARBA" id="ARBA00022801"/>
    </source>
</evidence>
<dbReference type="Proteomes" id="UP000403266">
    <property type="component" value="Unassembled WGS sequence"/>
</dbReference>
<keyword evidence="2" id="KW-0479">Metal-binding</keyword>
<dbReference type="EMBL" id="VOSK01000024">
    <property type="protein sequence ID" value="MPR25484.1"/>
    <property type="molecule type" value="Genomic_DNA"/>
</dbReference>
<dbReference type="GO" id="GO:0009231">
    <property type="term" value="P:riboflavin biosynthetic process"/>
    <property type="evidence" value="ECO:0007669"/>
    <property type="project" value="TreeGrafter"/>
</dbReference>
<sequence length="232" mass="26421">MKISEMNWLQVEEYLKTDDRAVVPLGCTEQHAYLSLSVDSILAERVASEAAAPTGVPVFPVQAYGITPYFMAYPGTISLRADTYLRIITDILDSLKRTGFRRILFVNGHGGNTPGQTAAIEWMGENPDCRVKFHNWWNAPRTFEKVKQIDPVASHASWMENFPWTRLPGIEQPSHQKPMVDLERMRTFGPKGVREILQDGNFGGYFQRSDEDMNAIWSVAIEETRALIENWQ</sequence>
<comment type="caution">
    <text evidence="6">The sequence shown here is derived from an EMBL/GenBank/DDBJ whole genome shotgun (WGS) entry which is preliminary data.</text>
</comment>
<dbReference type="Pfam" id="PF02633">
    <property type="entry name" value="Creatininase"/>
    <property type="match status" value="1"/>
</dbReference>
<organism evidence="6 7">
    <name type="scientific">Microvirga tunisiensis</name>
    <dbReference type="NCBI Taxonomy" id="2108360"/>
    <lineage>
        <taxon>Bacteria</taxon>
        <taxon>Pseudomonadati</taxon>
        <taxon>Pseudomonadota</taxon>
        <taxon>Alphaproteobacteria</taxon>
        <taxon>Hyphomicrobiales</taxon>
        <taxon>Methylobacteriaceae</taxon>
        <taxon>Microvirga</taxon>
    </lineage>
</organism>
<dbReference type="GO" id="GO:0016811">
    <property type="term" value="F:hydrolase activity, acting on carbon-nitrogen (but not peptide) bonds, in linear amides"/>
    <property type="evidence" value="ECO:0007669"/>
    <property type="project" value="TreeGrafter"/>
</dbReference>
<dbReference type="InterPro" id="IPR024087">
    <property type="entry name" value="Creatininase-like_sf"/>
</dbReference>
<dbReference type="Gene3D" id="3.40.50.10310">
    <property type="entry name" value="Creatininase"/>
    <property type="match status" value="1"/>
</dbReference>
<dbReference type="RefSeq" id="WP_152711176.1">
    <property type="nucleotide sequence ID" value="NZ_VOSJ01000020.1"/>
</dbReference>
<keyword evidence="4" id="KW-0862">Zinc</keyword>
<dbReference type="AlphaFoldDB" id="A0A5N7MH51"/>
<name>A0A5N7MH51_9HYPH</name>
<evidence type="ECO:0000256" key="5">
    <source>
        <dbReference type="ARBA" id="ARBA00024029"/>
    </source>
</evidence>
<keyword evidence="7" id="KW-1185">Reference proteome</keyword>
<dbReference type="InterPro" id="IPR003785">
    <property type="entry name" value="Creatininase/forma_Hydrolase"/>
</dbReference>
<gene>
    <name evidence="6" type="ORF">FS320_09595</name>
</gene>
<comment type="cofactor">
    <cofactor evidence="1">
        <name>Zn(2+)</name>
        <dbReference type="ChEBI" id="CHEBI:29105"/>
    </cofactor>
</comment>
<dbReference type="GO" id="GO:0046872">
    <property type="term" value="F:metal ion binding"/>
    <property type="evidence" value="ECO:0007669"/>
    <property type="project" value="UniProtKB-KW"/>
</dbReference>
<evidence type="ECO:0000256" key="1">
    <source>
        <dbReference type="ARBA" id="ARBA00001947"/>
    </source>
</evidence>
<evidence type="ECO:0000313" key="6">
    <source>
        <dbReference type="EMBL" id="MPR25484.1"/>
    </source>
</evidence>
<evidence type="ECO:0000313" key="7">
    <source>
        <dbReference type="Proteomes" id="UP000403266"/>
    </source>
</evidence>
<dbReference type="PANTHER" id="PTHR35005">
    <property type="entry name" value="3-DEHYDRO-SCYLLO-INOSOSE HYDROLASE"/>
    <property type="match status" value="1"/>
</dbReference>
<protein>
    <submittedName>
        <fullName evidence="6">Creatininase family protein</fullName>
    </submittedName>
</protein>
<reference evidence="6 7" key="1">
    <citation type="journal article" date="2019" name="Syst. Appl. Microbiol.">
        <title>Microvirga tunisiensis sp. nov., a root nodule symbiotic bacterium isolated from Lupinus micranthus and L. luteus grown in Northern Tunisia.</title>
        <authorList>
            <person name="Msaddak A."/>
            <person name="Rejili M."/>
            <person name="Duran D."/>
            <person name="Mars M."/>
            <person name="Palacios J.M."/>
            <person name="Ruiz-Argueso T."/>
            <person name="Rey L."/>
            <person name="Imperial J."/>
        </authorList>
    </citation>
    <scope>NUCLEOTIDE SEQUENCE [LARGE SCALE GENOMIC DNA]</scope>
    <source>
        <strain evidence="6 7">Lmie10</strain>
    </source>
</reference>
<proteinExistence type="inferred from homology"/>
<dbReference type="PANTHER" id="PTHR35005:SF1">
    <property type="entry name" value="2-AMINO-5-FORMYLAMINO-6-RIBOSYLAMINOPYRIMIDIN-4(3H)-ONE 5'-MONOPHOSPHATE DEFORMYLASE"/>
    <property type="match status" value="1"/>
</dbReference>